<dbReference type="PANTHER" id="PTHR36007">
    <property type="entry name" value="TRANSPORT PROTEIN-RELATED"/>
    <property type="match status" value="1"/>
</dbReference>
<keyword evidence="1" id="KW-0812">Transmembrane</keyword>
<reference evidence="2" key="1">
    <citation type="journal article" date="2009" name="Plant Mol. Biol.">
        <title>Insights into corn genes derived from large-scale cDNA sequencing.</title>
        <authorList>
            <person name="Alexandrov N.N."/>
            <person name="Brover V.V."/>
            <person name="Freidin S."/>
            <person name="Troukhan M.E."/>
            <person name="Tatarinova T.V."/>
            <person name="Zhang H."/>
            <person name="Swaller T.J."/>
            <person name="Lu Y.P."/>
            <person name="Bouck J."/>
            <person name="Flavell R.B."/>
            <person name="Feldmann K.A."/>
        </authorList>
    </citation>
    <scope>NUCLEOTIDE SEQUENCE</scope>
</reference>
<protein>
    <submittedName>
        <fullName evidence="2">Small multi-drug export protein</fullName>
    </submittedName>
</protein>
<feature type="transmembrane region" description="Helical" evidence="1">
    <location>
        <begin position="290"/>
        <end position="309"/>
    </location>
</feature>
<dbReference type="AlphaFoldDB" id="B6T1F5"/>
<evidence type="ECO:0000313" key="2">
    <source>
        <dbReference type="EMBL" id="ACG30938.1"/>
    </source>
</evidence>
<feature type="transmembrane region" description="Helical" evidence="1">
    <location>
        <begin position="232"/>
        <end position="256"/>
    </location>
</feature>
<proteinExistence type="evidence at transcript level"/>
<feature type="transmembrane region" description="Helical" evidence="1">
    <location>
        <begin position="175"/>
        <end position="195"/>
    </location>
</feature>
<dbReference type="EMBL" id="EU958820">
    <property type="protein sequence ID" value="ACG30938.1"/>
    <property type="molecule type" value="mRNA"/>
</dbReference>
<sequence length="319" mass="33784">MPMAASVLVAAPAVSPPLTWRRWAPLLAASHPRANPPPALRLRAPAPPLRASSVPRDSCAGAAVRRTPCAAAAALGGGVKAESTEREAPDRDALKRVALLALGCCAAAAALGCGAARAAAEDSIKASGFGLRVAESLRRLGWPDDTVVFALATLPVIELRGAIPVGYWLRLHPVRLTILSVLGNMVPVPFIILYLKKLATFLSQKSSSATRIMDLLFERARRKAAPVEEFQWLGLMLFVAVPFPGTGAWTGAFIASVLGMPFWSGFTANFVGVVLAGLLVNLLMNLGLKYAIVTGVVLFFVSTVMWSVLRSLKKSVNVK</sequence>
<evidence type="ECO:0000256" key="1">
    <source>
        <dbReference type="SAM" id="Phobius"/>
    </source>
</evidence>
<accession>B6T1F5</accession>
<keyword evidence="1" id="KW-0472">Membrane</keyword>
<organism evidence="2">
    <name type="scientific">Zea mays</name>
    <name type="common">Maize</name>
    <dbReference type="NCBI Taxonomy" id="4577"/>
    <lineage>
        <taxon>Eukaryota</taxon>
        <taxon>Viridiplantae</taxon>
        <taxon>Streptophyta</taxon>
        <taxon>Embryophyta</taxon>
        <taxon>Tracheophyta</taxon>
        <taxon>Spermatophyta</taxon>
        <taxon>Magnoliopsida</taxon>
        <taxon>Liliopsida</taxon>
        <taxon>Poales</taxon>
        <taxon>Poaceae</taxon>
        <taxon>PACMAD clade</taxon>
        <taxon>Panicoideae</taxon>
        <taxon>Andropogonodae</taxon>
        <taxon>Andropogoneae</taxon>
        <taxon>Tripsacinae</taxon>
        <taxon>Zea</taxon>
    </lineage>
</organism>
<feature type="transmembrane region" description="Helical" evidence="1">
    <location>
        <begin position="97"/>
        <end position="120"/>
    </location>
</feature>
<name>B6T1F5_MAIZE</name>
<dbReference type="Pfam" id="PF06695">
    <property type="entry name" value="Sm_multidrug_ex"/>
    <property type="match status" value="1"/>
</dbReference>
<dbReference type="InterPro" id="IPR009577">
    <property type="entry name" value="Sm_multidrug_ex"/>
</dbReference>
<dbReference type="PANTHER" id="PTHR36007:SF2">
    <property type="entry name" value="TRANSPORT PROTEIN-RELATED"/>
    <property type="match status" value="1"/>
</dbReference>
<dbReference type="ExpressionAtlas" id="B6T1F5">
    <property type="expression patterns" value="baseline and differential"/>
</dbReference>
<feature type="transmembrane region" description="Helical" evidence="1">
    <location>
        <begin position="147"/>
        <end position="169"/>
    </location>
</feature>
<keyword evidence="1" id="KW-1133">Transmembrane helix</keyword>
<feature type="transmembrane region" description="Helical" evidence="1">
    <location>
        <begin position="262"/>
        <end position="283"/>
    </location>
</feature>